<dbReference type="Pfam" id="PF00069">
    <property type="entry name" value="Pkinase"/>
    <property type="match status" value="1"/>
</dbReference>
<keyword evidence="4" id="KW-0131">Cell cycle</keyword>
<feature type="domain" description="FHA" evidence="7">
    <location>
        <begin position="655"/>
        <end position="736"/>
    </location>
</feature>
<dbReference type="VEuPathDB" id="FungiDB:C5L36_0D00560"/>
<keyword evidence="4" id="KW-0829">Tyrosine-protein kinase</keyword>
<dbReference type="GO" id="GO:0009202">
    <property type="term" value="P:deoxyribonucleoside triphosphate biosynthetic process"/>
    <property type="evidence" value="ECO:0007669"/>
    <property type="project" value="EnsemblFungi"/>
</dbReference>
<dbReference type="InterPro" id="IPR008984">
    <property type="entry name" value="SMAD_FHA_dom_sf"/>
</dbReference>
<gene>
    <name evidence="9" type="ORF">JL09_g3085</name>
</gene>
<dbReference type="Gene3D" id="3.30.200.20">
    <property type="entry name" value="Phosphorylase Kinase, domain 1"/>
    <property type="match status" value="1"/>
</dbReference>
<dbReference type="GO" id="GO:0043247">
    <property type="term" value="P:telomere maintenance in response to DNA damage"/>
    <property type="evidence" value="ECO:0007669"/>
    <property type="project" value="EnsemblFungi"/>
</dbReference>
<evidence type="ECO:0000256" key="1">
    <source>
        <dbReference type="ARBA" id="ARBA00005575"/>
    </source>
</evidence>
<comment type="similarity">
    <text evidence="1 4">Belongs to the protein kinase superfamily. CAMK Ser/Thr protein kinase family. CHEK2 subfamily.</text>
</comment>
<evidence type="ECO:0000256" key="2">
    <source>
        <dbReference type="ARBA" id="ARBA00022741"/>
    </source>
</evidence>
<feature type="binding site" evidence="5">
    <location>
        <position position="266"/>
    </location>
    <ligand>
        <name>ATP</name>
        <dbReference type="ChEBI" id="CHEBI:30616"/>
    </ligand>
</feature>
<dbReference type="GO" id="GO:0004713">
    <property type="term" value="F:protein tyrosine kinase activity"/>
    <property type="evidence" value="ECO:0007669"/>
    <property type="project" value="UniProtKB-KW"/>
</dbReference>
<protein>
    <recommendedName>
        <fullName evidence="4">Serine/threonine-protein kinase RAD53</fullName>
        <ecNumber evidence="4">2.7.12.1</ecNumber>
    </recommendedName>
</protein>
<dbReference type="GO" id="GO:0005634">
    <property type="term" value="C:nucleus"/>
    <property type="evidence" value="ECO:0007669"/>
    <property type="project" value="UniProtKB-SubCell"/>
</dbReference>
<dbReference type="PIRSF" id="PIRSF000661">
    <property type="entry name" value="Ser/Thr_PK_RAD53"/>
    <property type="match status" value="1"/>
</dbReference>
<dbReference type="InterPro" id="IPR008271">
    <property type="entry name" value="Ser/Thr_kinase_AS"/>
</dbReference>
<dbReference type="GO" id="GO:0004674">
    <property type="term" value="F:protein serine/threonine kinase activity"/>
    <property type="evidence" value="ECO:0007669"/>
    <property type="project" value="UniProtKB-KW"/>
</dbReference>
<evidence type="ECO:0000256" key="6">
    <source>
        <dbReference type="SAM" id="MobiDB-lite"/>
    </source>
</evidence>
<reference evidence="10" key="1">
    <citation type="journal article" date="2014" name="Microb. Cell Fact.">
        <title>Exploiting Issatchenkia orientalis SD108 for succinic acid production.</title>
        <authorList>
            <person name="Xiao H."/>
            <person name="Shao Z."/>
            <person name="Jiang Y."/>
            <person name="Dole S."/>
            <person name="Zhao H."/>
        </authorList>
    </citation>
    <scope>NUCLEOTIDE SEQUENCE [LARGE SCALE GENOMIC DNA]</scope>
    <source>
        <strain evidence="10">SD108</strain>
    </source>
</reference>
<evidence type="ECO:0000259" key="8">
    <source>
        <dbReference type="PROSITE" id="PS50011"/>
    </source>
</evidence>
<dbReference type="PANTHER" id="PTHR24347">
    <property type="entry name" value="SERINE/THREONINE-PROTEIN KINASE"/>
    <property type="match status" value="1"/>
</dbReference>
<dbReference type="PROSITE" id="PS50006">
    <property type="entry name" value="FHA_DOMAIN"/>
    <property type="match status" value="2"/>
</dbReference>
<keyword evidence="4" id="KW-0723">Serine/threonine-protein kinase</keyword>
<dbReference type="GO" id="GO:0004712">
    <property type="term" value="F:protein serine/threonine/tyrosine kinase activity"/>
    <property type="evidence" value="ECO:0007669"/>
    <property type="project" value="UniProtKB-EC"/>
</dbReference>
<name>A0A099P0Q9_PICKU</name>
<organism evidence="9 10">
    <name type="scientific">Pichia kudriavzevii</name>
    <name type="common">Yeast</name>
    <name type="synonym">Issatchenkia orientalis</name>
    <dbReference type="NCBI Taxonomy" id="4909"/>
    <lineage>
        <taxon>Eukaryota</taxon>
        <taxon>Fungi</taxon>
        <taxon>Dikarya</taxon>
        <taxon>Ascomycota</taxon>
        <taxon>Saccharomycotina</taxon>
        <taxon>Pichiomycetes</taxon>
        <taxon>Pichiales</taxon>
        <taxon>Pichiaceae</taxon>
        <taxon>Pichia</taxon>
    </lineage>
</organism>
<feature type="compositionally biased region" description="Low complexity" evidence="6">
    <location>
        <begin position="29"/>
        <end position="38"/>
    </location>
</feature>
<dbReference type="GO" id="GO:0006281">
    <property type="term" value="P:DNA repair"/>
    <property type="evidence" value="ECO:0007669"/>
    <property type="project" value="EnsemblFungi"/>
</dbReference>
<feature type="region of interest" description="Disordered" evidence="6">
    <location>
        <begin position="686"/>
        <end position="707"/>
    </location>
</feature>
<evidence type="ECO:0000259" key="7">
    <source>
        <dbReference type="PROSITE" id="PS50006"/>
    </source>
</evidence>
<keyword evidence="4" id="KW-0808">Transferase</keyword>
<dbReference type="eggNOG" id="KOG0615">
    <property type="taxonomic scope" value="Eukaryota"/>
</dbReference>
<keyword evidence="4" id="KW-0418">Kinase</keyword>
<dbReference type="GO" id="GO:0005524">
    <property type="term" value="F:ATP binding"/>
    <property type="evidence" value="ECO:0007669"/>
    <property type="project" value="UniProtKB-UniRule"/>
</dbReference>
<dbReference type="EC" id="2.7.12.1" evidence="4"/>
<dbReference type="Proteomes" id="UP000029867">
    <property type="component" value="Unassembled WGS sequence"/>
</dbReference>
<feature type="domain" description="Protein kinase" evidence="8">
    <location>
        <begin position="237"/>
        <end position="511"/>
    </location>
</feature>
<evidence type="ECO:0000313" key="9">
    <source>
        <dbReference type="EMBL" id="KGK37762.1"/>
    </source>
</evidence>
<dbReference type="HOGENOM" id="CLU_379543_0_0_1"/>
<feature type="compositionally biased region" description="Polar residues" evidence="6">
    <location>
        <begin position="49"/>
        <end position="61"/>
    </location>
</feature>
<dbReference type="SMART" id="SM00240">
    <property type="entry name" value="FHA"/>
    <property type="match status" value="2"/>
</dbReference>
<evidence type="ECO:0000256" key="4">
    <source>
        <dbReference type="PIRNR" id="PIRNR000661"/>
    </source>
</evidence>
<dbReference type="AlphaFoldDB" id="A0A099P0Q9"/>
<dbReference type="InterPro" id="IPR000253">
    <property type="entry name" value="FHA_dom"/>
</dbReference>
<dbReference type="Gene3D" id="2.60.200.20">
    <property type="match status" value="2"/>
</dbReference>
<dbReference type="InterPro" id="IPR017441">
    <property type="entry name" value="Protein_kinase_ATP_BS"/>
</dbReference>
<dbReference type="PROSITE" id="PS00107">
    <property type="entry name" value="PROTEIN_KINASE_ATP"/>
    <property type="match status" value="1"/>
</dbReference>
<evidence type="ECO:0000313" key="10">
    <source>
        <dbReference type="Proteomes" id="UP000029867"/>
    </source>
</evidence>
<dbReference type="FunFam" id="1.10.510.10:FF:000571">
    <property type="entry name" value="Maternal embryonic leucine zipper kinase"/>
    <property type="match status" value="1"/>
</dbReference>
<dbReference type="InterPro" id="IPR011009">
    <property type="entry name" value="Kinase-like_dom_sf"/>
</dbReference>
<feature type="compositionally biased region" description="Polar residues" evidence="6">
    <location>
        <begin position="688"/>
        <end position="707"/>
    </location>
</feature>
<sequence>MESKRSPLKQSRIENIAIKSTSISSNKLMMTKPTMKKPYTSEPKGPVDTVTQPTQPSSYNPRTDPIEQDLIEQGILCRLIGRTVDESFQIDVKFKDAQRKSVLDDGVENIQQEWTFGRNGNTCCYQLPVHSTRISNKHFRLWMNLDSKNTSAGKYTKDNNIMIQDLSTNGTWLNNSKLAPKQNFILTQGDEIAVGIGVEQDVIRFIVHFPNPSIQGEEQDATHTDYEEEAGINKDFIIRDEIVGSGAFATVKKAIERSTGITFAAKIISKKKALGGLDGVARELQILKKLNHPGIVRLKASYEDDDNYYLVMEFISGGDLMDFVACNGAIDESASKEIARQILEAIKYVHSKGISHRDLKPDNIMIAQDDPVIVKITDFGLAKSQENESRMKTFCGTLAYLAPEVITNKKNQLKNKKRYLGNGRITEDLYSNKVDMWSIGCLLFVIMTAHLPFSGSTQDMLFKHITNGDYHSKLLETMNISIEGRDFIHRLLEVDVTLRLNANDALKHPWFKDNLEYPSQVSLSQHLSQSQKIIKSQPKPPTQAPQILSRISSSEEGVDNMENSRDFKIPVIPSQRNNDIPALPLDISSSETENHGELTRVVDPIPSEERTSRTTYLGEPFNPIPKATFIMLKPLTKLSGKETPIMYIPQGIPTFYIGRLNNLNVVMSDERISKIHCVILKRRHPTNDSDATGDNSPSNINEETNPNIFSSPAMGLDDVWLLDFSTNTCYLNNVKIGKGKKIKLRDQDIISLFIDKKNGVKLNYQVNFIDTTGLFIEDANLERIRVPIDENDRRMFETKLKEGMKPIMDRSTKKRQQVKSIGDFPNKRRA</sequence>
<dbReference type="GO" id="GO:0030447">
    <property type="term" value="P:filamentous growth"/>
    <property type="evidence" value="ECO:0007669"/>
    <property type="project" value="UniProtKB-ARBA"/>
</dbReference>
<dbReference type="SMART" id="SM00220">
    <property type="entry name" value="S_TKc"/>
    <property type="match status" value="1"/>
</dbReference>
<dbReference type="GO" id="GO:0006270">
    <property type="term" value="P:DNA replication initiation"/>
    <property type="evidence" value="ECO:0007669"/>
    <property type="project" value="EnsemblFungi"/>
</dbReference>
<dbReference type="GO" id="GO:0005829">
    <property type="term" value="C:cytosol"/>
    <property type="evidence" value="ECO:0007669"/>
    <property type="project" value="EnsemblFungi"/>
</dbReference>
<keyword evidence="4" id="KW-0539">Nucleus</keyword>
<dbReference type="InterPro" id="IPR000719">
    <property type="entry name" value="Prot_kinase_dom"/>
</dbReference>
<dbReference type="SUPFAM" id="SSF49879">
    <property type="entry name" value="SMAD/FHA domain"/>
    <property type="match status" value="2"/>
</dbReference>
<dbReference type="SUPFAM" id="SSF56112">
    <property type="entry name" value="Protein kinase-like (PK-like)"/>
    <property type="match status" value="1"/>
</dbReference>
<accession>A0A099P0Q9</accession>
<dbReference type="InterPro" id="IPR016256">
    <property type="entry name" value="Ser/Thr_kinase_Rad53"/>
</dbReference>
<keyword evidence="4" id="KW-0227">DNA damage</keyword>
<evidence type="ECO:0000256" key="3">
    <source>
        <dbReference type="ARBA" id="ARBA00022840"/>
    </source>
</evidence>
<dbReference type="GO" id="GO:0003688">
    <property type="term" value="F:DNA replication origin binding"/>
    <property type="evidence" value="ECO:0007669"/>
    <property type="project" value="EnsemblFungi"/>
</dbReference>
<proteinExistence type="inferred from homology"/>
<dbReference type="EMBL" id="JQFK01000030">
    <property type="protein sequence ID" value="KGK37762.1"/>
    <property type="molecule type" value="Genomic_DNA"/>
</dbReference>
<comment type="catalytic activity">
    <reaction evidence="4">
        <text>L-threonyl-[protein] + ATP = O-phospho-L-threonyl-[protein] + ADP + H(+)</text>
        <dbReference type="Rhea" id="RHEA:46608"/>
        <dbReference type="Rhea" id="RHEA-COMP:11060"/>
        <dbReference type="Rhea" id="RHEA-COMP:11605"/>
        <dbReference type="ChEBI" id="CHEBI:15378"/>
        <dbReference type="ChEBI" id="CHEBI:30013"/>
        <dbReference type="ChEBI" id="CHEBI:30616"/>
        <dbReference type="ChEBI" id="CHEBI:61977"/>
        <dbReference type="ChEBI" id="CHEBI:456216"/>
        <dbReference type="EC" id="2.7.12.1"/>
    </reaction>
</comment>
<feature type="domain" description="FHA" evidence="7">
    <location>
        <begin position="114"/>
        <end position="178"/>
    </location>
</feature>
<dbReference type="Pfam" id="PF00498">
    <property type="entry name" value="FHA"/>
    <property type="match status" value="2"/>
</dbReference>
<dbReference type="GO" id="GO:0000077">
    <property type="term" value="P:DNA damage checkpoint signaling"/>
    <property type="evidence" value="ECO:0007669"/>
    <property type="project" value="EnsemblFungi"/>
</dbReference>
<keyword evidence="2 4" id="KW-0547">Nucleotide-binding</keyword>
<dbReference type="PROSITE" id="PS50011">
    <property type="entry name" value="PROTEIN_KINASE_DOM"/>
    <property type="match status" value="1"/>
</dbReference>
<comment type="function">
    <text evidence="4">Controls S-phase checkpoint as well as G1 and G2 DNA damage checkpoints. Phosphorylates proteins on serine, threonine, and tyrosine. Prevents entry into anaphase and mitotic exit after DNA damage via regulation of the Polo kinase CDC5.</text>
</comment>
<keyword evidence="3 4" id="KW-0067">ATP-binding</keyword>
<dbReference type="GO" id="GO:0008104">
    <property type="term" value="P:intracellular protein localization"/>
    <property type="evidence" value="ECO:0007669"/>
    <property type="project" value="EnsemblFungi"/>
</dbReference>
<dbReference type="PROSITE" id="PS00108">
    <property type="entry name" value="PROTEIN_KINASE_ST"/>
    <property type="match status" value="1"/>
</dbReference>
<dbReference type="Gene3D" id="1.10.510.10">
    <property type="entry name" value="Transferase(Phosphotransferase) domain 1"/>
    <property type="match status" value="1"/>
</dbReference>
<feature type="region of interest" description="Disordered" evidence="6">
    <location>
        <begin position="807"/>
        <end position="830"/>
    </location>
</feature>
<comment type="caution">
    <text evidence="9">The sequence shown here is derived from an EMBL/GenBank/DDBJ whole genome shotgun (WGS) entry which is preliminary data.</text>
</comment>
<feature type="region of interest" description="Disordered" evidence="6">
    <location>
        <begin position="24"/>
        <end position="65"/>
    </location>
</feature>
<comment type="subcellular location">
    <subcellularLocation>
        <location evidence="4">Nucleus</location>
    </subcellularLocation>
</comment>
<evidence type="ECO:0000256" key="5">
    <source>
        <dbReference type="PROSITE-ProRule" id="PRU10141"/>
    </source>
</evidence>